<dbReference type="AlphaFoldDB" id="A0A934VGB4"/>
<reference evidence="3" key="1">
    <citation type="submission" date="2021-01" db="EMBL/GenBank/DDBJ databases">
        <title>Modified the classification status of verrucomicrobia.</title>
        <authorList>
            <person name="Feng X."/>
        </authorList>
    </citation>
    <scope>NUCLEOTIDE SEQUENCE</scope>
    <source>
        <strain evidence="3">KCTC 22201</strain>
    </source>
</reference>
<keyword evidence="2" id="KW-0472">Membrane</keyword>
<comment type="caution">
    <text evidence="3">The sequence shown here is derived from an EMBL/GenBank/DDBJ whole genome shotgun (WGS) entry which is preliminary data.</text>
</comment>
<dbReference type="RefSeq" id="WP_200280183.1">
    <property type="nucleotide sequence ID" value="NZ_JAENII010000009.1"/>
</dbReference>
<dbReference type="EMBL" id="JAENII010000009">
    <property type="protein sequence ID" value="MBK1827896.1"/>
    <property type="molecule type" value="Genomic_DNA"/>
</dbReference>
<feature type="compositionally biased region" description="Polar residues" evidence="1">
    <location>
        <begin position="938"/>
        <end position="953"/>
    </location>
</feature>
<dbReference type="Proteomes" id="UP000658278">
    <property type="component" value="Unassembled WGS sequence"/>
</dbReference>
<sequence>MKPRSTRPTGPARHEGGFALIITISLMVLLSLLAVGLLSLSTVSLRSSTQGEAAMEARQNARLAMNLAIGQLQSLAGQDTRVTANASLLDDSNAKLTGVWRSWEGTDRDASGRPVAPDYSTKLTSGNPGDEPGASTNGRFLGYLASPYVGEDPDAGSFSSVTTGGTASADFTTLLGEGSVIENDDQIRVKPTLLDESEGAIAWFTSGDNSKSMINVDRDDEPGGAVAWQERVRSNGRPDASVFALGDVDELYGKSTIPSVSTLERVNSSAELRRFHDLTSFSRGLLTNTANAGWRRDMSLFAHSYSRLSSRGLPLLTLRPGEEQTFSKAQSSSHPSNPLIYPWATYRSSPGQPGWKQVPPICSWTALADYLTQYTRLTTTSASRTAMRSNYAGLKSGERFNFQDQVRRVPQIARIHWIYSLSSAQSNSANNPNHTAALEGRYMAALMITPVVTLWNPYNVELTISNFGIDIQETAPLAFRFRMGRRLYSETSLSEITNAGDGYTRFKLNINSGITLAPGATQIFGLSDNEPKENSKASNVVLTPGYKPGGGFLFYGLNKGNRIYAGSDATISVDSITYNGKTKEGGKEGIGIVYNIRIGDASTAHRMAYTSAELGGDTVVDTLYPPLTTRISATLGEVEGLRSRAFASAVFGYRLATPLSRAPQHRHLYSKGMLQTNPLCYYTEVGYADNNEAANSMAGSGVYHPINAPYDFVFQEVQGWNDTESIPQFEPSSNSGYIVSGVKAGNGLTRCVMAELPTRPLQSLAQLQHFDARNNNPIPPFQFNLIGNSSAHPLFAPDSLFVQTDYNNGMCNDDAYFLNNMLFDDWFFSSVANDYRDFSNRTDRSISNVYQEHLEGTQPLPNRFYIPAPGADLPTVTEAVQKATSTSKDRDTNKYSFQTIASKFEVEGMFNINSVSLDAWRALLRQAKDLEVPYLDSKGNTNEGAPSSFSYPRTSIAGDRSTDSNSSESNPLYSAAAEFAGHRTLTEEQIDALAEEIVEQIRQRGPFLSLSEFVNRQVSSDKDLAIAGTIQKALDNLSQRSSGENPYRVLQEESVEITSAPPGNADYKFPEAALGSSAFGVPGWIRQADILTPIAPIISARDDTFTIRAYGDARDPNDANKILAKAWCEVVVKREASFVDSADDATVLPHSTEMTSDVNKRFGRRFQVVSFRWLKQEEV</sequence>
<evidence type="ECO:0000313" key="3">
    <source>
        <dbReference type="EMBL" id="MBK1827896.1"/>
    </source>
</evidence>
<feature type="transmembrane region" description="Helical" evidence="2">
    <location>
        <begin position="20"/>
        <end position="40"/>
    </location>
</feature>
<evidence type="ECO:0000256" key="1">
    <source>
        <dbReference type="SAM" id="MobiDB-lite"/>
    </source>
</evidence>
<accession>A0A934VGB4</accession>
<organism evidence="3 4">
    <name type="scientific">Haloferula rosea</name>
    <dbReference type="NCBI Taxonomy" id="490093"/>
    <lineage>
        <taxon>Bacteria</taxon>
        <taxon>Pseudomonadati</taxon>
        <taxon>Verrucomicrobiota</taxon>
        <taxon>Verrucomicrobiia</taxon>
        <taxon>Verrucomicrobiales</taxon>
        <taxon>Verrucomicrobiaceae</taxon>
        <taxon>Haloferula</taxon>
    </lineage>
</organism>
<gene>
    <name evidence="3" type="ORF">JIN81_12765</name>
</gene>
<keyword evidence="4" id="KW-1185">Reference proteome</keyword>
<evidence type="ECO:0000313" key="4">
    <source>
        <dbReference type="Proteomes" id="UP000658278"/>
    </source>
</evidence>
<feature type="region of interest" description="Disordered" evidence="1">
    <location>
        <begin position="935"/>
        <end position="970"/>
    </location>
</feature>
<keyword evidence="2" id="KW-1133">Transmembrane helix</keyword>
<proteinExistence type="predicted"/>
<name>A0A934VGB4_9BACT</name>
<keyword evidence="2" id="KW-0812">Transmembrane</keyword>
<protein>
    <submittedName>
        <fullName evidence="3">Uncharacterized protein</fullName>
    </submittedName>
</protein>
<feature type="region of interest" description="Disordered" evidence="1">
    <location>
        <begin position="106"/>
        <end position="137"/>
    </location>
</feature>
<evidence type="ECO:0000256" key="2">
    <source>
        <dbReference type="SAM" id="Phobius"/>
    </source>
</evidence>